<comment type="caution">
    <text evidence="1">The sequence shown here is derived from an EMBL/GenBank/DDBJ whole genome shotgun (WGS) entry which is preliminary data.</text>
</comment>
<accession>A0A9N9E8P1</accession>
<dbReference type="Proteomes" id="UP000789508">
    <property type="component" value="Unassembled WGS sequence"/>
</dbReference>
<gene>
    <name evidence="1" type="ORF">ALEPTO_LOCUS10402</name>
</gene>
<sequence>MNITCEVGKDSYYSGREQFYQFLQFPRNSSNEKIYNVKHLQNTDKHVLTFDRFINNSLDMRLYVDLAMIIDIFRRAFQLKKHKDPTVTNVAAITLVC</sequence>
<keyword evidence="2" id="KW-1185">Reference proteome</keyword>
<dbReference type="AlphaFoldDB" id="A0A9N9E8P1"/>
<evidence type="ECO:0000313" key="2">
    <source>
        <dbReference type="Proteomes" id="UP000789508"/>
    </source>
</evidence>
<organism evidence="1 2">
    <name type="scientific">Ambispora leptoticha</name>
    <dbReference type="NCBI Taxonomy" id="144679"/>
    <lineage>
        <taxon>Eukaryota</taxon>
        <taxon>Fungi</taxon>
        <taxon>Fungi incertae sedis</taxon>
        <taxon>Mucoromycota</taxon>
        <taxon>Glomeromycotina</taxon>
        <taxon>Glomeromycetes</taxon>
        <taxon>Archaeosporales</taxon>
        <taxon>Ambisporaceae</taxon>
        <taxon>Ambispora</taxon>
    </lineage>
</organism>
<dbReference type="EMBL" id="CAJVPS010011326">
    <property type="protein sequence ID" value="CAG8664081.1"/>
    <property type="molecule type" value="Genomic_DNA"/>
</dbReference>
<name>A0A9N9E8P1_9GLOM</name>
<protein>
    <submittedName>
        <fullName evidence="1">713_t:CDS:1</fullName>
    </submittedName>
</protein>
<proteinExistence type="predicted"/>
<evidence type="ECO:0000313" key="1">
    <source>
        <dbReference type="EMBL" id="CAG8664081.1"/>
    </source>
</evidence>
<reference evidence="1" key="1">
    <citation type="submission" date="2021-06" db="EMBL/GenBank/DDBJ databases">
        <authorList>
            <person name="Kallberg Y."/>
            <person name="Tangrot J."/>
            <person name="Rosling A."/>
        </authorList>
    </citation>
    <scope>NUCLEOTIDE SEQUENCE</scope>
    <source>
        <strain evidence="1">FL130A</strain>
    </source>
</reference>